<reference evidence="1" key="2">
    <citation type="journal article" date="2015" name="Fish Shellfish Immunol.">
        <title>Early steps in the European eel (Anguilla anguilla)-Vibrio vulnificus interaction in the gills: Role of the RtxA13 toxin.</title>
        <authorList>
            <person name="Callol A."/>
            <person name="Pajuelo D."/>
            <person name="Ebbesson L."/>
            <person name="Teles M."/>
            <person name="MacKenzie S."/>
            <person name="Amaro C."/>
        </authorList>
    </citation>
    <scope>NUCLEOTIDE SEQUENCE</scope>
</reference>
<organism evidence="1">
    <name type="scientific">Anguilla anguilla</name>
    <name type="common">European freshwater eel</name>
    <name type="synonym">Muraena anguilla</name>
    <dbReference type="NCBI Taxonomy" id="7936"/>
    <lineage>
        <taxon>Eukaryota</taxon>
        <taxon>Metazoa</taxon>
        <taxon>Chordata</taxon>
        <taxon>Craniata</taxon>
        <taxon>Vertebrata</taxon>
        <taxon>Euteleostomi</taxon>
        <taxon>Actinopterygii</taxon>
        <taxon>Neopterygii</taxon>
        <taxon>Teleostei</taxon>
        <taxon>Anguilliformes</taxon>
        <taxon>Anguillidae</taxon>
        <taxon>Anguilla</taxon>
    </lineage>
</organism>
<sequence>MCVDVDRAHDGIQQDITIETDFFFYT</sequence>
<dbReference type="EMBL" id="GBXM01053741">
    <property type="protein sequence ID" value="JAH54836.1"/>
    <property type="molecule type" value="Transcribed_RNA"/>
</dbReference>
<name>A0A0E9TMM4_ANGAN</name>
<proteinExistence type="predicted"/>
<dbReference type="AlphaFoldDB" id="A0A0E9TMM4"/>
<accession>A0A0E9TMM4</accession>
<protein>
    <submittedName>
        <fullName evidence="1">Uncharacterized protein</fullName>
    </submittedName>
</protein>
<evidence type="ECO:0000313" key="1">
    <source>
        <dbReference type="EMBL" id="JAH54836.1"/>
    </source>
</evidence>
<reference evidence="1" key="1">
    <citation type="submission" date="2014-11" db="EMBL/GenBank/DDBJ databases">
        <authorList>
            <person name="Amaro Gonzalez C."/>
        </authorList>
    </citation>
    <scope>NUCLEOTIDE SEQUENCE</scope>
</reference>